<sequence length="451" mass="49110">MLRRIITLTAIFLVALPSTVFAQGRSFIRDTEIEETLRMYATPIFRAAGLDPSGVSIYIVSDNSLNAFVAGGQKLFINTGLLLKAETPEQVIGVIAHETGHISGGHLSRVHDQLRNASAISILSTIAGVAAGVAAGRSDVGTAAILGGQNVATRNFLAYSRTQESSADQAGVKYLTEAGISSRGMLEFMQTLEGQELLSTSSQDPYLRSHPLTIERIDFLENYVSNSSLKEAKVSPELYERHARMRAKLFAFTSHIQNTMRTYPESDNSISARYARAIAYYRDSQLDPALELIDGLIAEEPSNAYFEELKGQILLEFGRAREAIPPLQKSVELSNGAPLIRLLLAHAMIETGDEAYLAPAKENLIGALSRERGNASAWRFRAIVENRLGNEGEASLSQAEYSLLTGDRQAASYHAVQADRKLDKGTAAWLRAQDILQATNPEGIPGKDKAN</sequence>
<dbReference type="GO" id="GO:0046872">
    <property type="term" value="F:metal ion binding"/>
    <property type="evidence" value="ECO:0007669"/>
    <property type="project" value="UniProtKB-KW"/>
</dbReference>
<dbReference type="SUPFAM" id="SSF48452">
    <property type="entry name" value="TPR-like"/>
    <property type="match status" value="1"/>
</dbReference>
<protein>
    <submittedName>
        <fullName evidence="9">Peptidase</fullName>
    </submittedName>
</protein>
<feature type="chain" id="PRO_5017075616" evidence="7">
    <location>
        <begin position="23"/>
        <end position="451"/>
    </location>
</feature>
<dbReference type="Gene3D" id="1.25.40.10">
    <property type="entry name" value="Tetratricopeptide repeat domain"/>
    <property type="match status" value="1"/>
</dbReference>
<feature type="signal peptide" evidence="7">
    <location>
        <begin position="1"/>
        <end position="22"/>
    </location>
</feature>
<name>A0A367V7G1_9PROT</name>
<dbReference type="GO" id="GO:0016020">
    <property type="term" value="C:membrane"/>
    <property type="evidence" value="ECO:0007669"/>
    <property type="project" value="TreeGrafter"/>
</dbReference>
<feature type="domain" description="Peptidase M48" evidence="8">
    <location>
        <begin position="34"/>
        <end position="222"/>
    </location>
</feature>
<evidence type="ECO:0000313" key="9">
    <source>
        <dbReference type="EMBL" id="RCK21125.1"/>
    </source>
</evidence>
<dbReference type="PANTHER" id="PTHR22726:SF1">
    <property type="entry name" value="METALLOENDOPEPTIDASE OMA1, MITOCHONDRIAL"/>
    <property type="match status" value="1"/>
</dbReference>
<evidence type="ECO:0000256" key="1">
    <source>
        <dbReference type="ARBA" id="ARBA00001947"/>
    </source>
</evidence>
<dbReference type="GO" id="GO:0051603">
    <property type="term" value="P:proteolysis involved in protein catabolic process"/>
    <property type="evidence" value="ECO:0007669"/>
    <property type="project" value="TreeGrafter"/>
</dbReference>
<keyword evidence="3" id="KW-0479">Metal-binding</keyword>
<dbReference type="GO" id="GO:0004222">
    <property type="term" value="F:metalloendopeptidase activity"/>
    <property type="evidence" value="ECO:0007669"/>
    <property type="project" value="InterPro"/>
</dbReference>
<dbReference type="CDD" id="cd07324">
    <property type="entry name" value="M48C_Oma1-like"/>
    <property type="match status" value="1"/>
</dbReference>
<organism evidence="9 10">
    <name type="scientific">Thalassospira profundimaris</name>
    <dbReference type="NCBI Taxonomy" id="502049"/>
    <lineage>
        <taxon>Bacteria</taxon>
        <taxon>Pseudomonadati</taxon>
        <taxon>Pseudomonadota</taxon>
        <taxon>Alphaproteobacteria</taxon>
        <taxon>Rhodospirillales</taxon>
        <taxon>Thalassospiraceae</taxon>
        <taxon>Thalassospira</taxon>
    </lineage>
</organism>
<keyword evidence="4" id="KW-0378">Hydrolase</keyword>
<keyword evidence="6" id="KW-0482">Metalloprotease</keyword>
<evidence type="ECO:0000256" key="2">
    <source>
        <dbReference type="ARBA" id="ARBA00022670"/>
    </source>
</evidence>
<dbReference type="InterPro" id="IPR051156">
    <property type="entry name" value="Mito/Outer_Membr_Metalloprot"/>
</dbReference>
<accession>A0A367V7G1</accession>
<proteinExistence type="predicted"/>
<evidence type="ECO:0000256" key="5">
    <source>
        <dbReference type="ARBA" id="ARBA00022833"/>
    </source>
</evidence>
<keyword evidence="2" id="KW-0645">Protease</keyword>
<gene>
    <name evidence="9" type="ORF">TH6_14805</name>
</gene>
<evidence type="ECO:0000256" key="6">
    <source>
        <dbReference type="ARBA" id="ARBA00023049"/>
    </source>
</evidence>
<dbReference type="AlphaFoldDB" id="A0A367V7G1"/>
<dbReference type="Pfam" id="PF01435">
    <property type="entry name" value="Peptidase_M48"/>
    <property type="match status" value="1"/>
</dbReference>
<keyword evidence="5" id="KW-0862">Zinc</keyword>
<dbReference type="InterPro" id="IPR001915">
    <property type="entry name" value="Peptidase_M48"/>
</dbReference>
<keyword evidence="7" id="KW-0732">Signal</keyword>
<dbReference type="RefSeq" id="WP_258546958.1">
    <property type="nucleotide sequence ID" value="NZ_JPWB01000006.1"/>
</dbReference>
<comment type="caution">
    <text evidence="9">The sequence shown here is derived from an EMBL/GenBank/DDBJ whole genome shotgun (WGS) entry which is preliminary data.</text>
</comment>
<comment type="cofactor">
    <cofactor evidence="1">
        <name>Zn(2+)</name>
        <dbReference type="ChEBI" id="CHEBI:29105"/>
    </cofactor>
</comment>
<dbReference type="EMBL" id="JPWB01000006">
    <property type="protein sequence ID" value="RCK21125.1"/>
    <property type="molecule type" value="Genomic_DNA"/>
</dbReference>
<reference evidence="9 10" key="1">
    <citation type="submission" date="2014-07" db="EMBL/GenBank/DDBJ databases">
        <title>Draft genome sequence of Thalassospira profundimaris R8-17.</title>
        <authorList>
            <person name="Lai Q."/>
            <person name="Shao Z."/>
        </authorList>
    </citation>
    <scope>NUCLEOTIDE SEQUENCE [LARGE SCALE GENOMIC DNA]</scope>
    <source>
        <strain evidence="9 10">R8-17</strain>
    </source>
</reference>
<dbReference type="InterPro" id="IPR011990">
    <property type="entry name" value="TPR-like_helical_dom_sf"/>
</dbReference>
<dbReference type="PANTHER" id="PTHR22726">
    <property type="entry name" value="METALLOENDOPEPTIDASE OMA1"/>
    <property type="match status" value="1"/>
</dbReference>
<evidence type="ECO:0000256" key="7">
    <source>
        <dbReference type="SAM" id="SignalP"/>
    </source>
</evidence>
<dbReference type="Proteomes" id="UP000253061">
    <property type="component" value="Unassembled WGS sequence"/>
</dbReference>
<evidence type="ECO:0000313" key="10">
    <source>
        <dbReference type="Proteomes" id="UP000253061"/>
    </source>
</evidence>
<evidence type="ECO:0000259" key="8">
    <source>
        <dbReference type="Pfam" id="PF01435"/>
    </source>
</evidence>
<evidence type="ECO:0000256" key="4">
    <source>
        <dbReference type="ARBA" id="ARBA00022801"/>
    </source>
</evidence>
<evidence type="ECO:0000256" key="3">
    <source>
        <dbReference type="ARBA" id="ARBA00022723"/>
    </source>
</evidence>
<dbReference type="Gene3D" id="3.30.2010.10">
    <property type="entry name" value="Metalloproteases ('zincins'), catalytic domain"/>
    <property type="match status" value="1"/>
</dbReference>